<reference evidence="3" key="1">
    <citation type="submission" date="2023-08" db="EMBL/GenBank/DDBJ databases">
        <authorList>
            <person name="Chen Y."/>
            <person name="Shah S."/>
            <person name="Dougan E. K."/>
            <person name="Thang M."/>
            <person name="Chan C."/>
        </authorList>
    </citation>
    <scope>NUCLEOTIDE SEQUENCE</scope>
</reference>
<sequence length="454" mass="50654">MGNRLSDGSAPRGNAVLLHSDDESESSRNLSICSLDSELPKSKEGCLSIPGLELVKASPVPSQDASPPVAAPGGYIEAAPERQQPRCSSLVVPQATSSPRRTWGSTGCLANKAQSSSPLKRRCQRVQTLPAGLCTDDSLPSRSIKGLEEGQKIYDVYYWEQVIQEDGDGGKVVFCRKKEDEAENKEFNKVMKIKSKLKLQKEGFGEQYRKVLAKMMSLPPHPGIMPVEEALEDDAFYYVVAPRASNSFFAGLLLDFEDGVVPEAALRSLMTDMLEALDHLHSHGVLHRDIKPDNMVLQAETDEATGTQRRRVVLIDFDHADSDFPNNGSEQERIYGTRRFNAPETYLCTFSRQSDLYSVGVVFYMLMTGKMPYSDELFDGLSQIHQQQPGPRILSPRAIFQDTFQRLRDAEVDWNCDPWPLQPVSMDLCKQLLAFSPALRPRDARAALSHPWFL</sequence>
<dbReference type="InterPro" id="IPR011009">
    <property type="entry name" value="Kinase-like_dom_sf"/>
</dbReference>
<organism evidence="3 4">
    <name type="scientific">Effrenium voratum</name>
    <dbReference type="NCBI Taxonomy" id="2562239"/>
    <lineage>
        <taxon>Eukaryota</taxon>
        <taxon>Sar</taxon>
        <taxon>Alveolata</taxon>
        <taxon>Dinophyceae</taxon>
        <taxon>Suessiales</taxon>
        <taxon>Symbiodiniaceae</taxon>
        <taxon>Effrenium</taxon>
    </lineage>
</organism>
<evidence type="ECO:0000313" key="3">
    <source>
        <dbReference type="EMBL" id="CAJ1397501.1"/>
    </source>
</evidence>
<protein>
    <recommendedName>
        <fullName evidence="2">Protein kinase domain-containing protein</fullName>
    </recommendedName>
</protein>
<evidence type="ECO:0000256" key="1">
    <source>
        <dbReference type="SAM" id="MobiDB-lite"/>
    </source>
</evidence>
<dbReference type="GO" id="GO:0004674">
    <property type="term" value="F:protein serine/threonine kinase activity"/>
    <property type="evidence" value="ECO:0007669"/>
    <property type="project" value="TreeGrafter"/>
</dbReference>
<dbReference type="PROSITE" id="PS50011">
    <property type="entry name" value="PROTEIN_KINASE_DOM"/>
    <property type="match status" value="1"/>
</dbReference>
<dbReference type="EMBL" id="CAUJNA010003268">
    <property type="protein sequence ID" value="CAJ1397501.1"/>
    <property type="molecule type" value="Genomic_DNA"/>
</dbReference>
<dbReference type="SUPFAM" id="SSF56112">
    <property type="entry name" value="Protein kinase-like (PK-like)"/>
    <property type="match status" value="1"/>
</dbReference>
<dbReference type="Pfam" id="PF00069">
    <property type="entry name" value="Pkinase"/>
    <property type="match status" value="1"/>
</dbReference>
<dbReference type="GO" id="GO:0005524">
    <property type="term" value="F:ATP binding"/>
    <property type="evidence" value="ECO:0007669"/>
    <property type="project" value="InterPro"/>
</dbReference>
<dbReference type="Gene3D" id="1.10.510.10">
    <property type="entry name" value="Transferase(Phosphotransferase) domain 1"/>
    <property type="match status" value="1"/>
</dbReference>
<dbReference type="InterPro" id="IPR000719">
    <property type="entry name" value="Prot_kinase_dom"/>
</dbReference>
<dbReference type="PROSITE" id="PS00108">
    <property type="entry name" value="PROTEIN_KINASE_ST"/>
    <property type="match status" value="1"/>
</dbReference>
<accession>A0AA36J2W5</accession>
<gene>
    <name evidence="3" type="ORF">EVOR1521_LOCUS21504</name>
</gene>
<dbReference type="GO" id="GO:0044773">
    <property type="term" value="P:mitotic DNA damage checkpoint signaling"/>
    <property type="evidence" value="ECO:0007669"/>
    <property type="project" value="TreeGrafter"/>
</dbReference>
<proteinExistence type="predicted"/>
<name>A0AA36J2W5_9DINO</name>
<evidence type="ECO:0000313" key="4">
    <source>
        <dbReference type="Proteomes" id="UP001178507"/>
    </source>
</evidence>
<dbReference type="SMART" id="SM00220">
    <property type="entry name" value="S_TKc"/>
    <property type="match status" value="1"/>
</dbReference>
<keyword evidence="4" id="KW-1185">Reference proteome</keyword>
<dbReference type="InterPro" id="IPR008271">
    <property type="entry name" value="Ser/Thr_kinase_AS"/>
</dbReference>
<evidence type="ECO:0000259" key="2">
    <source>
        <dbReference type="PROSITE" id="PS50011"/>
    </source>
</evidence>
<dbReference type="AlphaFoldDB" id="A0AA36J2W5"/>
<dbReference type="PANTHER" id="PTHR44167">
    <property type="entry name" value="OVARIAN-SPECIFIC SERINE/THREONINE-PROTEIN KINASE LOK-RELATED"/>
    <property type="match status" value="1"/>
</dbReference>
<dbReference type="Proteomes" id="UP001178507">
    <property type="component" value="Unassembled WGS sequence"/>
</dbReference>
<feature type="domain" description="Protein kinase" evidence="2">
    <location>
        <begin position="158"/>
        <end position="453"/>
    </location>
</feature>
<feature type="region of interest" description="Disordered" evidence="1">
    <location>
        <begin position="1"/>
        <end position="29"/>
    </location>
</feature>
<comment type="caution">
    <text evidence="3">The sequence shown here is derived from an EMBL/GenBank/DDBJ whole genome shotgun (WGS) entry which is preliminary data.</text>
</comment>
<dbReference type="GO" id="GO:0005634">
    <property type="term" value="C:nucleus"/>
    <property type="evidence" value="ECO:0007669"/>
    <property type="project" value="TreeGrafter"/>
</dbReference>
<dbReference type="PANTHER" id="PTHR44167:SF24">
    <property type="entry name" value="SERINE_THREONINE-PROTEIN KINASE CHK2"/>
    <property type="match status" value="1"/>
</dbReference>